<dbReference type="Proteomes" id="UP000023541">
    <property type="component" value="Unassembled WGS sequence"/>
</dbReference>
<dbReference type="RefSeq" id="WP_051575577.1">
    <property type="nucleotide sequence ID" value="NZ_AQRA01000001.1"/>
</dbReference>
<dbReference type="InterPro" id="IPR050411">
    <property type="entry name" value="AlphaKG_dependent_hydroxylases"/>
</dbReference>
<evidence type="ECO:0000313" key="5">
    <source>
        <dbReference type="Proteomes" id="UP000023541"/>
    </source>
</evidence>
<dbReference type="Gene3D" id="3.60.130.10">
    <property type="entry name" value="Clavaminate synthase-like"/>
    <property type="match status" value="1"/>
</dbReference>
<gene>
    <name evidence="4" type="ORF">ATO12_03460</name>
</gene>
<evidence type="ECO:0000259" key="3">
    <source>
        <dbReference type="Pfam" id="PF02668"/>
    </source>
</evidence>
<comment type="cofactor">
    <cofactor evidence="1">
        <name>Fe(2+)</name>
        <dbReference type="ChEBI" id="CHEBI:29033"/>
    </cofactor>
</comment>
<keyword evidence="2" id="KW-0560">Oxidoreductase</keyword>
<protein>
    <recommendedName>
        <fullName evidence="3">TauD/TfdA-like domain-containing protein</fullName>
    </recommendedName>
</protein>
<name>A0A023C0R3_9FLAO</name>
<accession>A0A023C0R3</accession>
<dbReference type="PANTHER" id="PTHR10696">
    <property type="entry name" value="GAMMA-BUTYROBETAINE HYDROXYLASE-RELATED"/>
    <property type="match status" value="1"/>
</dbReference>
<evidence type="ECO:0000256" key="2">
    <source>
        <dbReference type="ARBA" id="ARBA00023002"/>
    </source>
</evidence>
<evidence type="ECO:0000256" key="1">
    <source>
        <dbReference type="ARBA" id="ARBA00001954"/>
    </source>
</evidence>
<comment type="caution">
    <text evidence="4">The sequence shown here is derived from an EMBL/GenBank/DDBJ whole genome shotgun (WGS) entry which is preliminary data.</text>
</comment>
<sequence length="271" mass="31234">METNSLNTLPQIKAKPILPFGTIIQANENGQLTDLSIKDLTEIIHQEKVVLLKGFRPMESNNMLNYAKRWGDLLEWNFGHILNLEIKENANNYLFTKGNVPFHWDGAFANSVPSFLFFQCLKANINTHGGESTFCDTQKVLEKASPQELKLWKSITITYSTEKNAHYGGKITQNLVHFDEHLGKDVIRFAEPLNEESVQLNPIQIEISGFSTNEQNNFLKSFIPKLYESDVCYQHRWETGDYLLIDNLSLLHGRNPLKDNIDRYLQRIHIL</sequence>
<dbReference type="SUPFAM" id="SSF51197">
    <property type="entry name" value="Clavaminate synthase-like"/>
    <property type="match status" value="1"/>
</dbReference>
<dbReference type="OrthoDB" id="9769888at2"/>
<dbReference type="Pfam" id="PF02668">
    <property type="entry name" value="TauD"/>
    <property type="match status" value="1"/>
</dbReference>
<dbReference type="InterPro" id="IPR003819">
    <property type="entry name" value="TauD/TfdA-like"/>
</dbReference>
<dbReference type="EMBL" id="AQRA01000001">
    <property type="protein sequence ID" value="EZH75860.1"/>
    <property type="molecule type" value="Genomic_DNA"/>
</dbReference>
<dbReference type="eggNOG" id="COG2175">
    <property type="taxonomic scope" value="Bacteria"/>
</dbReference>
<evidence type="ECO:0000313" key="4">
    <source>
        <dbReference type="EMBL" id="EZH75860.1"/>
    </source>
</evidence>
<feature type="domain" description="TauD/TfdA-like" evidence="3">
    <location>
        <begin position="15"/>
        <end position="268"/>
    </location>
</feature>
<organism evidence="4 5">
    <name type="scientific">Aquimarina atlantica</name>
    <dbReference type="NCBI Taxonomy" id="1317122"/>
    <lineage>
        <taxon>Bacteria</taxon>
        <taxon>Pseudomonadati</taxon>
        <taxon>Bacteroidota</taxon>
        <taxon>Flavobacteriia</taxon>
        <taxon>Flavobacteriales</taxon>
        <taxon>Flavobacteriaceae</taxon>
        <taxon>Aquimarina</taxon>
    </lineage>
</organism>
<keyword evidence="5" id="KW-1185">Reference proteome</keyword>
<reference evidence="4 5" key="1">
    <citation type="submission" date="2014-04" db="EMBL/GenBank/DDBJ databases">
        <title>Aquimarina sp. 22II-S11-z7 Genome Sequencing.</title>
        <authorList>
            <person name="Lai Q."/>
        </authorList>
    </citation>
    <scope>NUCLEOTIDE SEQUENCE [LARGE SCALE GENOMIC DNA]</scope>
    <source>
        <strain evidence="4 5">22II-S11-z7</strain>
    </source>
</reference>
<dbReference type="GO" id="GO:0016706">
    <property type="term" value="F:2-oxoglutarate-dependent dioxygenase activity"/>
    <property type="evidence" value="ECO:0007669"/>
    <property type="project" value="UniProtKB-ARBA"/>
</dbReference>
<dbReference type="InterPro" id="IPR042098">
    <property type="entry name" value="TauD-like_sf"/>
</dbReference>
<dbReference type="PANTHER" id="PTHR10696:SF53">
    <property type="entry name" value="TYROSINE ISONITRILE DESATURASE"/>
    <property type="match status" value="1"/>
</dbReference>
<dbReference type="AlphaFoldDB" id="A0A023C0R3"/>
<dbReference type="STRING" id="1317122.ATO12_03460"/>
<proteinExistence type="predicted"/>